<feature type="transmembrane region" description="Helical" evidence="1">
    <location>
        <begin position="141"/>
        <end position="163"/>
    </location>
</feature>
<evidence type="ECO:0000313" key="3">
    <source>
        <dbReference type="Proteomes" id="UP000708208"/>
    </source>
</evidence>
<dbReference type="EMBL" id="CAJVCH010212827">
    <property type="protein sequence ID" value="CAG7731441.1"/>
    <property type="molecule type" value="Genomic_DNA"/>
</dbReference>
<evidence type="ECO:0000256" key="1">
    <source>
        <dbReference type="SAM" id="Phobius"/>
    </source>
</evidence>
<dbReference type="Proteomes" id="UP000708208">
    <property type="component" value="Unassembled WGS sequence"/>
</dbReference>
<evidence type="ECO:0000313" key="2">
    <source>
        <dbReference type="EMBL" id="CAG7731441.1"/>
    </source>
</evidence>
<sequence>MAIKVEENLPLKPKRSKHHKIIQKNMDYLCTHTTNLSKLTLTLVSSEVMQLELRDEIMGTAVELEQYYKLYSHVSRKNDASFRHLLDALRKSGNFEVLHILQQSLESGFYNVETPDGFPDNHQSFPDVPRRNFKDIRKRDILRFCFWGFGTVSLVIISVMLIVKHFQGSGSSGSKLFTTVPAGINNSTKIHEVSAATPSNNGFIPTSPLLPPTGFTEQKDSLTLKPGIPENSNKFLSIQINSPFKAIPVLDDPETKLNLTISPTRKYDWRTWQIANPDQVYFLALRGSFNETDIKYLFRYFKNLRKLSISNGSYLCGEFKGNIADDDVTVEIHKSIDTIRISVVPECELMYKYLANSWQFPNLKTVVLERIFISVANSPFIHDFFSNHQKGSEVFIL</sequence>
<keyword evidence="3" id="KW-1185">Reference proteome</keyword>
<reference evidence="2" key="1">
    <citation type="submission" date="2021-06" db="EMBL/GenBank/DDBJ databases">
        <authorList>
            <person name="Hodson N. C."/>
            <person name="Mongue J. A."/>
            <person name="Jaron S. K."/>
        </authorList>
    </citation>
    <scope>NUCLEOTIDE SEQUENCE</scope>
</reference>
<protein>
    <submittedName>
        <fullName evidence="2">Uncharacterized protein</fullName>
    </submittedName>
</protein>
<proteinExistence type="predicted"/>
<accession>A0A8J2KTX6</accession>
<name>A0A8J2KTX6_9HEXA</name>
<keyword evidence="1" id="KW-0812">Transmembrane</keyword>
<gene>
    <name evidence="2" type="ORF">AFUS01_LOCUS20029</name>
</gene>
<comment type="caution">
    <text evidence="2">The sequence shown here is derived from an EMBL/GenBank/DDBJ whole genome shotgun (WGS) entry which is preliminary data.</text>
</comment>
<dbReference type="CDD" id="cd01671">
    <property type="entry name" value="CARD"/>
    <property type="match status" value="1"/>
</dbReference>
<keyword evidence="1" id="KW-1133">Transmembrane helix</keyword>
<organism evidence="2 3">
    <name type="scientific">Allacma fusca</name>
    <dbReference type="NCBI Taxonomy" id="39272"/>
    <lineage>
        <taxon>Eukaryota</taxon>
        <taxon>Metazoa</taxon>
        <taxon>Ecdysozoa</taxon>
        <taxon>Arthropoda</taxon>
        <taxon>Hexapoda</taxon>
        <taxon>Collembola</taxon>
        <taxon>Symphypleona</taxon>
        <taxon>Sminthuridae</taxon>
        <taxon>Allacma</taxon>
    </lineage>
</organism>
<dbReference type="AlphaFoldDB" id="A0A8J2KTX6"/>
<keyword evidence="1" id="KW-0472">Membrane</keyword>